<dbReference type="OrthoDB" id="9783686at2"/>
<dbReference type="SUPFAM" id="SSF50685">
    <property type="entry name" value="Barwin-like endoglucanases"/>
    <property type="match status" value="1"/>
</dbReference>
<dbReference type="GO" id="GO:0019867">
    <property type="term" value="C:outer membrane"/>
    <property type="evidence" value="ECO:0007669"/>
    <property type="project" value="InterPro"/>
</dbReference>
<keyword evidence="8" id="KW-1185">Reference proteome</keyword>
<dbReference type="Gene3D" id="2.40.240.50">
    <property type="entry name" value="Barwin-like endoglucanases"/>
    <property type="match status" value="1"/>
</dbReference>
<dbReference type="GO" id="GO:0071555">
    <property type="term" value="P:cell wall organization"/>
    <property type="evidence" value="ECO:0007669"/>
    <property type="project" value="UniProtKB-KW"/>
</dbReference>
<keyword evidence="4" id="KW-0961">Cell wall biogenesis/degradation</keyword>
<evidence type="ECO:0000256" key="2">
    <source>
        <dbReference type="ARBA" id="ARBA00012587"/>
    </source>
</evidence>
<evidence type="ECO:0000259" key="6">
    <source>
        <dbReference type="SMART" id="SM00925"/>
    </source>
</evidence>
<dbReference type="InterPro" id="IPR005300">
    <property type="entry name" value="MltA_B"/>
</dbReference>
<evidence type="ECO:0000256" key="4">
    <source>
        <dbReference type="ARBA" id="ARBA00023316"/>
    </source>
</evidence>
<dbReference type="GO" id="GO:0009253">
    <property type="term" value="P:peptidoglycan catabolic process"/>
    <property type="evidence" value="ECO:0007669"/>
    <property type="project" value="TreeGrafter"/>
</dbReference>
<dbReference type="GO" id="GO:0008933">
    <property type="term" value="F:peptidoglycan lytic transglycosylase activity"/>
    <property type="evidence" value="ECO:0007669"/>
    <property type="project" value="TreeGrafter"/>
</dbReference>
<dbReference type="Pfam" id="PF03562">
    <property type="entry name" value="MltA"/>
    <property type="match status" value="1"/>
</dbReference>
<dbReference type="InterPro" id="IPR026044">
    <property type="entry name" value="MltA"/>
</dbReference>
<dbReference type="SMART" id="SM00925">
    <property type="entry name" value="MltA"/>
    <property type="match status" value="1"/>
</dbReference>
<dbReference type="Proteomes" id="UP000305887">
    <property type="component" value="Unassembled WGS sequence"/>
</dbReference>
<proteinExistence type="predicted"/>
<dbReference type="Pfam" id="PF06725">
    <property type="entry name" value="3D"/>
    <property type="match status" value="1"/>
</dbReference>
<dbReference type="CDD" id="cd14668">
    <property type="entry name" value="mlta_B"/>
    <property type="match status" value="1"/>
</dbReference>
<evidence type="ECO:0000313" key="8">
    <source>
        <dbReference type="Proteomes" id="UP000305887"/>
    </source>
</evidence>
<dbReference type="PANTHER" id="PTHR30124:SF0">
    <property type="entry name" value="MEMBRANE-BOUND LYTIC MUREIN TRANSGLYCOSYLASE A"/>
    <property type="match status" value="1"/>
</dbReference>
<reference evidence="7 8" key="1">
    <citation type="submission" date="2019-06" db="EMBL/GenBank/DDBJ databases">
        <title>YIM 131921 draft genome.</title>
        <authorList>
            <person name="Jiang L."/>
        </authorList>
    </citation>
    <scope>NUCLEOTIDE SEQUENCE [LARGE SCALE GENOMIC DNA]</scope>
    <source>
        <strain evidence="7 8">YIM 131921</strain>
    </source>
</reference>
<protein>
    <recommendedName>
        <fullName evidence="2">peptidoglycan lytic exotransglycosylase</fullName>
        <ecNumber evidence="2">4.2.2.n1</ecNumber>
    </recommendedName>
    <alternativeName>
        <fullName evidence="5">Murein hydrolase A</fullName>
    </alternativeName>
</protein>
<dbReference type="PIRSF" id="PIRSF019422">
    <property type="entry name" value="MltA"/>
    <property type="match status" value="1"/>
</dbReference>
<dbReference type="InterPro" id="IPR010611">
    <property type="entry name" value="3D_dom"/>
</dbReference>
<organism evidence="7 8">
    <name type="scientific">Rubellimicrobium rubrum</name>
    <dbReference type="NCBI Taxonomy" id="2585369"/>
    <lineage>
        <taxon>Bacteria</taxon>
        <taxon>Pseudomonadati</taxon>
        <taxon>Pseudomonadota</taxon>
        <taxon>Alphaproteobacteria</taxon>
        <taxon>Rhodobacterales</taxon>
        <taxon>Roseobacteraceae</taxon>
        <taxon>Rubellimicrobium</taxon>
    </lineage>
</organism>
<name>A0A5C4MWA1_9RHOB</name>
<evidence type="ECO:0000256" key="5">
    <source>
        <dbReference type="ARBA" id="ARBA00030918"/>
    </source>
</evidence>
<accession>A0A5C4MWA1</accession>
<dbReference type="AlphaFoldDB" id="A0A5C4MWA1"/>
<evidence type="ECO:0000313" key="7">
    <source>
        <dbReference type="EMBL" id="TNC48170.1"/>
    </source>
</evidence>
<dbReference type="InterPro" id="IPR036908">
    <property type="entry name" value="RlpA-like_sf"/>
</dbReference>
<sequence length="347" mass="37051">MTAGRAGATGAPALSPMAASAGRRVTGLEFSNLRGWAEDDHASALSVFCESCGDMRGDDWARVCAKARGVRPTEAKAFFEATFRPVLIEDDVPSLFTGYYEPELHGALVRSDRFHVPLYGLPPELPKSEPWLTRGQIEDGALVGQGLEIAWLDDPVEAFFLQVQGSGRIRLPDGRIIRLGYAGSNRHPYSSIGRALIERGAVRPEEASADVVKAWLADHPAEAGQVLRTNASFVFFREISEVPADQGPLGTMNRPVTPLRSVAVDPAAVPLGGPVWIEVQGPEPFCRLMVAQDTGSAITGAQRADIFFGTGPDAGLKAGRVRAGGRIVVLLPAQHAELPRAKAEGPS</sequence>
<dbReference type="GO" id="GO:0009254">
    <property type="term" value="P:peptidoglycan turnover"/>
    <property type="evidence" value="ECO:0007669"/>
    <property type="project" value="InterPro"/>
</dbReference>
<dbReference type="Gene3D" id="2.40.40.10">
    <property type="entry name" value="RlpA-like domain"/>
    <property type="match status" value="1"/>
</dbReference>
<dbReference type="EMBL" id="VDFU01000019">
    <property type="protein sequence ID" value="TNC48170.1"/>
    <property type="molecule type" value="Genomic_DNA"/>
</dbReference>
<gene>
    <name evidence="7" type="ORF">FHG66_14950</name>
</gene>
<evidence type="ECO:0000256" key="3">
    <source>
        <dbReference type="ARBA" id="ARBA00023239"/>
    </source>
</evidence>
<evidence type="ECO:0000256" key="1">
    <source>
        <dbReference type="ARBA" id="ARBA00001420"/>
    </source>
</evidence>
<dbReference type="PANTHER" id="PTHR30124">
    <property type="entry name" value="MEMBRANE-BOUND LYTIC MUREIN TRANSGLYCOSYLASE A"/>
    <property type="match status" value="1"/>
</dbReference>
<comment type="catalytic activity">
    <reaction evidence="1">
        <text>Exolytic cleavage of the (1-&gt;4)-beta-glycosidic linkage between N-acetylmuramic acid (MurNAc) and N-acetylglucosamine (GlcNAc) residues in peptidoglycan, from either the reducing or the non-reducing ends of the peptidoglycan chains, with concomitant formation of a 1,6-anhydrobond in the MurNAc residue.</text>
        <dbReference type="EC" id="4.2.2.n1"/>
    </reaction>
</comment>
<dbReference type="EC" id="4.2.2.n1" evidence="2"/>
<feature type="domain" description="Lytic transglycosylase MltA" evidence="6">
    <location>
        <begin position="103"/>
        <end position="237"/>
    </location>
</feature>
<comment type="caution">
    <text evidence="7">The sequence shown here is derived from an EMBL/GenBank/DDBJ whole genome shotgun (WGS) entry which is preliminary data.</text>
</comment>
<dbReference type="CDD" id="cd14485">
    <property type="entry name" value="mltA_like_LT_A"/>
    <property type="match status" value="1"/>
</dbReference>
<keyword evidence="3" id="KW-0456">Lyase</keyword>
<dbReference type="GO" id="GO:0004553">
    <property type="term" value="F:hydrolase activity, hydrolyzing O-glycosyl compounds"/>
    <property type="evidence" value="ECO:0007669"/>
    <property type="project" value="InterPro"/>
</dbReference>